<sequence>MKLCQKIPACIYLQFMALCEPMKMFYCGKRALRLAFVLLIVMLPLYAQDAFLAGSSEGLFKIDNFRAKKIWSDAPVFKISKAGNQWLFLTGKGLAASKNLKEFYYLNDKLPKKIIKNIDKNGNKTFIEKIPQLKDLEVHPFNPNIFVTATSSNVFLTRDSGKTWENLGANHSVNGIKAVSVLDMPNSRGEKVLTVFVSHSIAGMAWKQPDVNSKIWNDISDGLKKGPEGIEEISDIVFNQISSNSQVYCAQTFSGLMYKLDWNKKLFISLNEKEANNKKLVCVDSLNIIDNTVFGVMEGGLFETDLIMPNTQIYTSNKLLKDYNKVKKYLKNSKYLCAFVPNSLTSLDGNLSLSELWLLHDKKNQSNPYLKISDGKKGIYTPTHQMRDEKSFEKHLKTIKDNKLNALVIDMKDEAGFVRYESKNEDIKKYNGIKYPLDIEKFIKRAKAENIYLIARIVVFKDKNLYRYNNGQYAVQDKETGKPWQGYDLYNGEKENIEEYWVDPYNENVWKYNVDIADELCSLGFDEIQFDYIRFPTDGFNLADVRYPARENGMDKVSALMSFLAYSRERIKAPISIDIYGANGWYRTGARTGQEVELLAEYVDVICPMFYPSHFSQSFLAYQPAEERPYRIYHQGSYRNKLMARNKVIVRPWAQAFFIPVSYDKKYYDENYVKRQILGIKDSIDEGYIYWNNSGRYLDLRPDGEGL</sequence>
<dbReference type="Pfam" id="PF13200">
    <property type="entry name" value="DUF4015"/>
    <property type="match status" value="1"/>
</dbReference>
<accession>M2CCF2</accession>
<organism evidence="2">
    <name type="scientific">Treponema denticola H1-T</name>
    <dbReference type="NCBI Taxonomy" id="999431"/>
    <lineage>
        <taxon>Bacteria</taxon>
        <taxon>Pseudomonadati</taxon>
        <taxon>Spirochaetota</taxon>
        <taxon>Spirochaetia</taxon>
        <taxon>Spirochaetales</taxon>
        <taxon>Treponemataceae</taxon>
        <taxon>Treponema</taxon>
    </lineage>
</organism>
<proteinExistence type="predicted"/>
<dbReference type="SUPFAM" id="SSF110296">
    <property type="entry name" value="Oligoxyloglucan reducing end-specific cellobiohydrolase"/>
    <property type="match status" value="1"/>
</dbReference>
<dbReference type="AlphaFoldDB" id="M2CCF2"/>
<dbReference type="Gene3D" id="3.20.20.80">
    <property type="entry name" value="Glycosidases"/>
    <property type="match status" value="1"/>
</dbReference>
<evidence type="ECO:0000313" key="2">
    <source>
        <dbReference type="EMBL" id="EMB31298.1"/>
    </source>
</evidence>
<dbReference type="Gene3D" id="2.130.10.10">
    <property type="entry name" value="YVTN repeat-like/Quinoprotein amine dehydrogenase"/>
    <property type="match status" value="1"/>
</dbReference>
<comment type="caution">
    <text evidence="2">The sequence shown here is derived from an EMBL/GenBank/DDBJ whole genome shotgun (WGS) entry which is preliminary data.</text>
</comment>
<reference evidence="2" key="1">
    <citation type="submission" date="2012-01" db="EMBL/GenBank/DDBJ databases">
        <title>The Genome Sequence of Treponema denticola H1-T.</title>
        <authorList>
            <consortium name="The Broad Institute Genome Sequencing Platform"/>
            <person name="Earl A."/>
            <person name="Ward D."/>
            <person name="Feldgarden M."/>
            <person name="Gevers D."/>
            <person name="Blanton J.M."/>
            <person name="Fenno C.J."/>
            <person name="Baranova O.V."/>
            <person name="Mathney J."/>
            <person name="Dewhirst F.E."/>
            <person name="Izard J."/>
            <person name="Young S.K."/>
            <person name="Zeng Q."/>
            <person name="Gargeya S."/>
            <person name="Fitzgerald M."/>
            <person name="Haas B."/>
            <person name="Abouelleil A."/>
            <person name="Alvarado L."/>
            <person name="Arachchi H.M."/>
            <person name="Berlin A."/>
            <person name="Chapman S.B."/>
            <person name="Gearin G."/>
            <person name="Goldberg J."/>
            <person name="Griggs A."/>
            <person name="Gujja S."/>
            <person name="Hansen M."/>
            <person name="Heiman D."/>
            <person name="Howarth C."/>
            <person name="Larimer J."/>
            <person name="Lui A."/>
            <person name="MacDonald P.J.P."/>
            <person name="McCowen C."/>
            <person name="Montmayeur A."/>
            <person name="Murphy C."/>
            <person name="Neiman D."/>
            <person name="Pearson M."/>
            <person name="Priest M."/>
            <person name="Roberts A."/>
            <person name="Saif S."/>
            <person name="Shea T."/>
            <person name="Sisk P."/>
            <person name="Stolte C."/>
            <person name="Sykes S."/>
            <person name="Wortman J."/>
            <person name="Nusbaum C."/>
            <person name="Birren B."/>
        </authorList>
    </citation>
    <scope>NUCLEOTIDE SEQUENCE [LARGE SCALE GENOMIC DNA]</scope>
    <source>
        <strain evidence="2">H1-T</strain>
    </source>
</reference>
<name>M2CCF2_TREDN</name>
<dbReference type="Proteomes" id="UP000011708">
    <property type="component" value="Chromosome"/>
</dbReference>
<dbReference type="InterPro" id="IPR015943">
    <property type="entry name" value="WD40/YVTN_repeat-like_dom_sf"/>
</dbReference>
<dbReference type="PATRIC" id="fig|999431.4.peg.1384"/>
<gene>
    <name evidence="2" type="ORF">HMPREF9725_01347</name>
</gene>
<feature type="domain" description="DUF4015" evidence="1">
    <location>
        <begin position="378"/>
        <end position="697"/>
    </location>
</feature>
<dbReference type="InterPro" id="IPR017853">
    <property type="entry name" value="GH"/>
</dbReference>
<dbReference type="SUPFAM" id="SSF51445">
    <property type="entry name" value="(Trans)glycosidases"/>
    <property type="match status" value="1"/>
</dbReference>
<dbReference type="HOGENOM" id="CLU_351226_0_0_12"/>
<dbReference type="InterPro" id="IPR025275">
    <property type="entry name" value="DUF4015"/>
</dbReference>
<evidence type="ECO:0000259" key="1">
    <source>
        <dbReference type="Pfam" id="PF13200"/>
    </source>
</evidence>
<protein>
    <recommendedName>
        <fullName evidence="1">DUF4015 domain-containing protein</fullName>
    </recommendedName>
</protein>
<dbReference type="EMBL" id="AGDW01000014">
    <property type="protein sequence ID" value="EMB31298.1"/>
    <property type="molecule type" value="Genomic_DNA"/>
</dbReference>